<dbReference type="AlphaFoldDB" id="K3YA57"/>
<sequence length="197" mass="21931">MLERRRPRRASTRHPYAARRTIARGWCRVPLRPDATSPSKVPAPTPAAAVASLPGRRTWVTGPSSLVFDPNLCQSGGHQNRVRNSSPPLLASAIPNVICCVEAVMDHGLPSFLAQAILNSLNHQPNSRSGCQHEQRPTTARGNASKQRFFMNPLAKLPWIWVRSCSLTLGCWWTASLKVCAVFDNMFFEPSIFHVYF</sequence>
<name>K3YA57_SETIT</name>
<keyword evidence="2" id="KW-1185">Reference proteome</keyword>
<dbReference type="EnsemblPlants" id="KQK98592">
    <property type="protein sequence ID" value="KQK98592"/>
    <property type="gene ID" value="SETIT_011099mg"/>
</dbReference>
<dbReference type="InParanoid" id="K3YA57"/>
<organism evidence="1 2">
    <name type="scientific">Setaria italica</name>
    <name type="common">Foxtail millet</name>
    <name type="synonym">Panicum italicum</name>
    <dbReference type="NCBI Taxonomy" id="4555"/>
    <lineage>
        <taxon>Eukaryota</taxon>
        <taxon>Viridiplantae</taxon>
        <taxon>Streptophyta</taxon>
        <taxon>Embryophyta</taxon>
        <taxon>Tracheophyta</taxon>
        <taxon>Spermatophyta</taxon>
        <taxon>Magnoliopsida</taxon>
        <taxon>Liliopsida</taxon>
        <taxon>Poales</taxon>
        <taxon>Poaceae</taxon>
        <taxon>PACMAD clade</taxon>
        <taxon>Panicoideae</taxon>
        <taxon>Panicodae</taxon>
        <taxon>Paniceae</taxon>
        <taxon>Cenchrinae</taxon>
        <taxon>Setaria</taxon>
    </lineage>
</organism>
<dbReference type="Proteomes" id="UP000004995">
    <property type="component" value="Unassembled WGS sequence"/>
</dbReference>
<dbReference type="HOGENOM" id="CLU_1386289_0_0_1"/>
<reference evidence="1" key="2">
    <citation type="submission" date="2018-08" db="UniProtKB">
        <authorList>
            <consortium name="EnsemblPlants"/>
        </authorList>
    </citation>
    <scope>IDENTIFICATION</scope>
    <source>
        <strain evidence="1">Yugu1</strain>
    </source>
</reference>
<reference evidence="2" key="1">
    <citation type="journal article" date="2012" name="Nat. Biotechnol.">
        <title>Reference genome sequence of the model plant Setaria.</title>
        <authorList>
            <person name="Bennetzen J.L."/>
            <person name="Schmutz J."/>
            <person name="Wang H."/>
            <person name="Percifield R."/>
            <person name="Hawkins J."/>
            <person name="Pontaroli A.C."/>
            <person name="Estep M."/>
            <person name="Feng L."/>
            <person name="Vaughn J.N."/>
            <person name="Grimwood J."/>
            <person name="Jenkins J."/>
            <person name="Barry K."/>
            <person name="Lindquist E."/>
            <person name="Hellsten U."/>
            <person name="Deshpande S."/>
            <person name="Wang X."/>
            <person name="Wu X."/>
            <person name="Mitros T."/>
            <person name="Triplett J."/>
            <person name="Yang X."/>
            <person name="Ye C.Y."/>
            <person name="Mauro-Herrera M."/>
            <person name="Wang L."/>
            <person name="Li P."/>
            <person name="Sharma M."/>
            <person name="Sharma R."/>
            <person name="Ronald P.C."/>
            <person name="Panaud O."/>
            <person name="Kellogg E.A."/>
            <person name="Brutnell T.P."/>
            <person name="Doust A.N."/>
            <person name="Tuskan G.A."/>
            <person name="Rokhsar D."/>
            <person name="Devos K.M."/>
        </authorList>
    </citation>
    <scope>NUCLEOTIDE SEQUENCE [LARGE SCALE GENOMIC DNA]</scope>
    <source>
        <strain evidence="2">cv. Yugu1</strain>
    </source>
</reference>
<evidence type="ECO:0000313" key="2">
    <source>
        <dbReference type="Proteomes" id="UP000004995"/>
    </source>
</evidence>
<dbReference type="Gramene" id="KQK98592">
    <property type="protein sequence ID" value="KQK98592"/>
    <property type="gene ID" value="SETIT_011099mg"/>
</dbReference>
<accession>K3YA57</accession>
<evidence type="ECO:0000313" key="1">
    <source>
        <dbReference type="EnsemblPlants" id="KQK98592"/>
    </source>
</evidence>
<protein>
    <submittedName>
        <fullName evidence="1">Uncharacterized protein</fullName>
    </submittedName>
</protein>
<dbReference type="EMBL" id="AGNK02004485">
    <property type="status" value="NOT_ANNOTATED_CDS"/>
    <property type="molecule type" value="Genomic_DNA"/>
</dbReference>
<proteinExistence type="predicted"/>